<feature type="non-terminal residue" evidence="1">
    <location>
        <position position="32"/>
    </location>
</feature>
<dbReference type="EMBL" id="BARU01049894">
    <property type="protein sequence ID" value="GAH97107.1"/>
    <property type="molecule type" value="Genomic_DNA"/>
</dbReference>
<name>X1JSS1_9ZZZZ</name>
<feature type="non-terminal residue" evidence="1">
    <location>
        <position position="1"/>
    </location>
</feature>
<reference evidence="1" key="1">
    <citation type="journal article" date="2014" name="Front. Microbiol.">
        <title>High frequency of phylogenetically diverse reductive dehalogenase-homologous genes in deep subseafloor sedimentary metagenomes.</title>
        <authorList>
            <person name="Kawai M."/>
            <person name="Futagami T."/>
            <person name="Toyoda A."/>
            <person name="Takaki Y."/>
            <person name="Nishi S."/>
            <person name="Hori S."/>
            <person name="Arai W."/>
            <person name="Tsubouchi T."/>
            <person name="Morono Y."/>
            <person name="Uchiyama I."/>
            <person name="Ito T."/>
            <person name="Fujiyama A."/>
            <person name="Inagaki F."/>
            <person name="Takami H."/>
        </authorList>
    </citation>
    <scope>NUCLEOTIDE SEQUENCE</scope>
    <source>
        <strain evidence="1">Expedition CK06-06</strain>
    </source>
</reference>
<accession>X1JSS1</accession>
<proteinExistence type="predicted"/>
<organism evidence="1">
    <name type="scientific">marine sediment metagenome</name>
    <dbReference type="NCBI Taxonomy" id="412755"/>
    <lineage>
        <taxon>unclassified sequences</taxon>
        <taxon>metagenomes</taxon>
        <taxon>ecological metagenomes</taxon>
    </lineage>
</organism>
<comment type="caution">
    <text evidence="1">The sequence shown here is derived from an EMBL/GenBank/DDBJ whole genome shotgun (WGS) entry which is preliminary data.</text>
</comment>
<evidence type="ECO:0000313" key="1">
    <source>
        <dbReference type="EMBL" id="GAH97107.1"/>
    </source>
</evidence>
<dbReference type="AlphaFoldDB" id="X1JSS1"/>
<sequence length="32" mass="3888">IKHADRQDVTKLLFRRTYLEREQLDKITSNIS</sequence>
<gene>
    <name evidence="1" type="ORF">S03H2_73105</name>
</gene>
<protein>
    <submittedName>
        <fullName evidence="1">Uncharacterized protein</fullName>
    </submittedName>
</protein>